<organism evidence="1 2">
    <name type="scientific">Actinoplanes regularis</name>
    <dbReference type="NCBI Taxonomy" id="52697"/>
    <lineage>
        <taxon>Bacteria</taxon>
        <taxon>Bacillati</taxon>
        <taxon>Actinomycetota</taxon>
        <taxon>Actinomycetes</taxon>
        <taxon>Micromonosporales</taxon>
        <taxon>Micromonosporaceae</taxon>
        <taxon>Actinoplanes</taxon>
    </lineage>
</organism>
<sequence length="89" mass="10116">MYGGDFPWLNARIEPRAGFEEVRPLFAEVLSRLDGVGADGGSWEQSYNAVRAAVLLRYPDGGEVPEFLLHIDGDEAWWRWSNEPFEEDS</sequence>
<dbReference type="EMBL" id="FZNR01000005">
    <property type="protein sequence ID" value="SNR78374.1"/>
    <property type="molecule type" value="Genomic_DNA"/>
</dbReference>
<gene>
    <name evidence="1" type="ORF">SAMN06264365_105440</name>
</gene>
<keyword evidence="2" id="KW-1185">Reference proteome</keyword>
<dbReference type="AlphaFoldDB" id="A0A238Z6F6"/>
<proteinExistence type="predicted"/>
<protein>
    <submittedName>
        <fullName evidence="1">Uncharacterized protein</fullName>
    </submittedName>
</protein>
<evidence type="ECO:0000313" key="2">
    <source>
        <dbReference type="Proteomes" id="UP000198415"/>
    </source>
</evidence>
<name>A0A238Z6F6_9ACTN</name>
<reference evidence="1 2" key="1">
    <citation type="submission" date="2017-06" db="EMBL/GenBank/DDBJ databases">
        <authorList>
            <person name="Kim H.J."/>
            <person name="Triplett B.A."/>
        </authorList>
    </citation>
    <scope>NUCLEOTIDE SEQUENCE [LARGE SCALE GENOMIC DNA]</scope>
    <source>
        <strain evidence="1 2">DSM 43151</strain>
    </source>
</reference>
<accession>A0A238Z6F6</accession>
<dbReference type="Proteomes" id="UP000198415">
    <property type="component" value="Unassembled WGS sequence"/>
</dbReference>
<evidence type="ECO:0000313" key="1">
    <source>
        <dbReference type="EMBL" id="SNR78374.1"/>
    </source>
</evidence>